<dbReference type="NCBIfam" id="NF047658">
    <property type="entry name" value="HYC_CC_PP"/>
    <property type="match status" value="1"/>
</dbReference>
<dbReference type="InterPro" id="IPR058060">
    <property type="entry name" value="HYC_CC_PP"/>
</dbReference>
<reference evidence="2 3" key="1">
    <citation type="submission" date="2018-06" db="EMBL/GenBank/DDBJ databases">
        <title>Genomic Encyclopedia of Type Strains, Phase III (KMG-III): the genomes of soil and plant-associated and newly described type strains.</title>
        <authorList>
            <person name="Whitman W."/>
        </authorList>
    </citation>
    <scope>NUCLEOTIDE SEQUENCE [LARGE SCALE GENOMIC DNA]</scope>
    <source>
        <strain evidence="2 3">CECT 7945</strain>
    </source>
</reference>
<dbReference type="AlphaFoldDB" id="A0A2V4WY58"/>
<name>A0A2V4WY58_9FLAO</name>
<comment type="caution">
    <text evidence="2">The sequence shown here is derived from an EMBL/GenBank/DDBJ whole genome shotgun (WGS) entry which is preliminary data.</text>
</comment>
<feature type="signal peptide" evidence="1">
    <location>
        <begin position="1"/>
        <end position="26"/>
    </location>
</feature>
<feature type="chain" id="PRO_5016131550" evidence="1">
    <location>
        <begin position="27"/>
        <end position="137"/>
    </location>
</feature>
<dbReference type="Pfam" id="PF26622">
    <property type="entry name" value="DUF8199"/>
    <property type="match status" value="1"/>
</dbReference>
<gene>
    <name evidence="2" type="ORF">DFQ11_10127</name>
</gene>
<proteinExistence type="predicted"/>
<evidence type="ECO:0000313" key="2">
    <source>
        <dbReference type="EMBL" id="PYE82602.1"/>
    </source>
</evidence>
<keyword evidence="1" id="KW-0732">Signal</keyword>
<accession>A0A2V4WY58</accession>
<dbReference type="InterPro" id="IPR058512">
    <property type="entry name" value="DUF8199"/>
</dbReference>
<evidence type="ECO:0000313" key="3">
    <source>
        <dbReference type="Proteomes" id="UP000248054"/>
    </source>
</evidence>
<dbReference type="EMBL" id="QJTD01000001">
    <property type="protein sequence ID" value="PYE82602.1"/>
    <property type="molecule type" value="Genomic_DNA"/>
</dbReference>
<protein>
    <submittedName>
        <fullName evidence="2">Uncharacterized protein</fullName>
    </submittedName>
</protein>
<dbReference type="OrthoDB" id="1493875at2"/>
<organism evidence="2 3">
    <name type="scientific">Winogradskyella epiphytica</name>
    <dbReference type="NCBI Taxonomy" id="262005"/>
    <lineage>
        <taxon>Bacteria</taxon>
        <taxon>Pseudomonadati</taxon>
        <taxon>Bacteroidota</taxon>
        <taxon>Flavobacteriia</taxon>
        <taxon>Flavobacteriales</taxon>
        <taxon>Flavobacteriaceae</taxon>
        <taxon>Winogradskyella</taxon>
    </lineage>
</organism>
<dbReference type="RefSeq" id="WP_110473619.1">
    <property type="nucleotide sequence ID" value="NZ_BMWQ01000008.1"/>
</dbReference>
<keyword evidence="3" id="KW-1185">Reference proteome</keyword>
<sequence length="137" mass="15387">MNFTFTHKAISFALSILVLFSTLSLTVTKHFCGDVLIDVAIFSEGENCGTKISGIESDAMLQKSCCKDEIHVIDGLSETTISSFDDLDVIQQHVLIAYSLSYVKLFKDLSEYVVPHQYYSPPKLIRDIQLLDETFLI</sequence>
<evidence type="ECO:0000256" key="1">
    <source>
        <dbReference type="SAM" id="SignalP"/>
    </source>
</evidence>
<dbReference type="Proteomes" id="UP000248054">
    <property type="component" value="Unassembled WGS sequence"/>
</dbReference>